<name>A0A7C8JEZ4_ORBOL</name>
<dbReference type="Gene3D" id="3.80.10.10">
    <property type="entry name" value="Ribonuclease Inhibitor"/>
    <property type="match status" value="1"/>
</dbReference>
<dbReference type="EMBL" id="WIQW01000030">
    <property type="protein sequence ID" value="KAF3098866.1"/>
    <property type="molecule type" value="Genomic_DNA"/>
</dbReference>
<protein>
    <submittedName>
        <fullName evidence="1">Uncharacterized protein</fullName>
    </submittedName>
</protein>
<dbReference type="InterPro" id="IPR032675">
    <property type="entry name" value="LRR_dom_sf"/>
</dbReference>
<accession>A0A7C8JEZ4</accession>
<dbReference type="SUPFAM" id="SSF52058">
    <property type="entry name" value="L domain-like"/>
    <property type="match status" value="1"/>
</dbReference>
<comment type="caution">
    <text evidence="1">The sequence shown here is derived from an EMBL/GenBank/DDBJ whole genome shotgun (WGS) entry which is preliminary data.</text>
</comment>
<evidence type="ECO:0000313" key="1">
    <source>
        <dbReference type="EMBL" id="KAF3098866.1"/>
    </source>
</evidence>
<gene>
    <name evidence="1" type="ORF">TWF102_005918</name>
</gene>
<sequence length="636" mass="72881">MSTNARIKPAVLVSSLDDDGSDPCAKENTGYGVDDITFASLSLSVPVLPPEILHLIFRYDIAIEYLYRGEVRLHFDQDVHPEMDLDHFLSLPDTESKTIKSLFISSFPERPSRQTVKAEIMAVKLKNFLLKLQPDQLDTFVLNGWGIDNYLQYFPGEPFLRQQTGIRKVCLPLASLFWSQGASERVLTPGIFPNLESLYVSDMCYLSHIRDVWTIIEDKGETLKSLAILCPLGSQLKSFLGYPDMFSNPYTFLQIEVALKVLRDLYVYGFPNLGRFLNDCARNLIDYKILRSLRLEQCPRIESLLQTICNIEEMPSLKSLQLIETCSPETFETIIPRLSPLDTLYIIFPREQNLPKYDMIKYYHSKTLRRVWIEHKNSSYVLDNTVRTIKFKLPPDNGYDGFFLTSWPLLEEVALGIDLVRDNRPIILPENLRVLRIVGTPRFANGALYEPARDALAIAKKHVYHTSIKNKQPRLAVIAFFTLIPPPIYVTAQHPIIYLVDYVREEDKLIPILRLTDIGAVRWLFPDTKIMEFERRDKPWADDDGSLCQILRLFLKCAKTCGFRRINAILTVEDSIKVPEPFQGRGSDRDAYLALASIDVSLSLRRNSTPQGALRTSLKHSNCTLPELFPSHPYCH</sequence>
<reference evidence="1 2" key="1">
    <citation type="submission" date="2019-06" db="EMBL/GenBank/DDBJ databases">
        <authorList>
            <person name="Palmer J.M."/>
        </authorList>
    </citation>
    <scope>NUCLEOTIDE SEQUENCE [LARGE SCALE GENOMIC DNA]</scope>
    <source>
        <strain evidence="1 2">TWF102</strain>
    </source>
</reference>
<dbReference type="Proteomes" id="UP000475325">
    <property type="component" value="Unassembled WGS sequence"/>
</dbReference>
<organism evidence="1 2">
    <name type="scientific">Orbilia oligospora</name>
    <name type="common">Nematode-trapping fungus</name>
    <name type="synonym">Arthrobotrys oligospora</name>
    <dbReference type="NCBI Taxonomy" id="2813651"/>
    <lineage>
        <taxon>Eukaryota</taxon>
        <taxon>Fungi</taxon>
        <taxon>Dikarya</taxon>
        <taxon>Ascomycota</taxon>
        <taxon>Pezizomycotina</taxon>
        <taxon>Orbiliomycetes</taxon>
        <taxon>Orbiliales</taxon>
        <taxon>Orbiliaceae</taxon>
        <taxon>Orbilia</taxon>
    </lineage>
</organism>
<proteinExistence type="predicted"/>
<evidence type="ECO:0000313" key="2">
    <source>
        <dbReference type="Proteomes" id="UP000475325"/>
    </source>
</evidence>
<dbReference type="AlphaFoldDB" id="A0A7C8JEZ4"/>